<accession>A0ABQ1KKA8</accession>
<name>A0ABQ1KKA8_9GAMM</name>
<evidence type="ECO:0000313" key="1">
    <source>
        <dbReference type="EMBL" id="GGB99184.1"/>
    </source>
</evidence>
<evidence type="ECO:0000313" key="2">
    <source>
        <dbReference type="Proteomes" id="UP000629025"/>
    </source>
</evidence>
<sequence>MALANEMEVEAFAQCLTECADAIHERIKAAIKNREIERDQAQSMFQEESLLRQRANGLYIDAANSVVAGLTEPQDALLAAIDNANDRIQQIKEIAGFIDLVTDLAVLAAAVSAAKPAPILAALKEVKEDVDAVNSQHS</sequence>
<organism evidence="1 2">
    <name type="scientific">Marinobacterium zhoushanense</name>
    <dbReference type="NCBI Taxonomy" id="1679163"/>
    <lineage>
        <taxon>Bacteria</taxon>
        <taxon>Pseudomonadati</taxon>
        <taxon>Pseudomonadota</taxon>
        <taxon>Gammaproteobacteria</taxon>
        <taxon>Oceanospirillales</taxon>
        <taxon>Oceanospirillaceae</taxon>
        <taxon>Marinobacterium</taxon>
    </lineage>
</organism>
<proteinExistence type="predicted"/>
<dbReference type="RefSeq" id="WP_188749127.1">
    <property type="nucleotide sequence ID" value="NZ_BMIJ01000005.1"/>
</dbReference>
<comment type="caution">
    <text evidence="1">The sequence shown here is derived from an EMBL/GenBank/DDBJ whole genome shotgun (WGS) entry which is preliminary data.</text>
</comment>
<dbReference type="EMBL" id="BMIJ01000005">
    <property type="protein sequence ID" value="GGB99184.1"/>
    <property type="molecule type" value="Genomic_DNA"/>
</dbReference>
<gene>
    <name evidence="1" type="ORF">GCM10011352_26700</name>
</gene>
<protein>
    <submittedName>
        <fullName evidence="1">Uncharacterized protein</fullName>
    </submittedName>
</protein>
<keyword evidence="2" id="KW-1185">Reference proteome</keyword>
<reference evidence="2" key="1">
    <citation type="journal article" date="2019" name="Int. J. Syst. Evol. Microbiol.">
        <title>The Global Catalogue of Microorganisms (GCM) 10K type strain sequencing project: providing services to taxonomists for standard genome sequencing and annotation.</title>
        <authorList>
            <consortium name="The Broad Institute Genomics Platform"/>
            <consortium name="The Broad Institute Genome Sequencing Center for Infectious Disease"/>
            <person name="Wu L."/>
            <person name="Ma J."/>
        </authorList>
    </citation>
    <scope>NUCLEOTIDE SEQUENCE [LARGE SCALE GENOMIC DNA]</scope>
    <source>
        <strain evidence="2">CGMCC 1.15341</strain>
    </source>
</reference>
<dbReference type="Proteomes" id="UP000629025">
    <property type="component" value="Unassembled WGS sequence"/>
</dbReference>